<evidence type="ECO:0000256" key="9">
    <source>
        <dbReference type="ARBA" id="ARBA00022843"/>
    </source>
</evidence>
<keyword evidence="4" id="KW-1017">Isopeptide bond</keyword>
<evidence type="ECO:0000259" key="16">
    <source>
        <dbReference type="PROSITE" id="PS50157"/>
    </source>
</evidence>
<keyword evidence="13" id="KW-0539">Nucleus</keyword>
<protein>
    <recommendedName>
        <fullName evidence="16">C2H2-type domain-containing protein</fullName>
    </recommendedName>
</protein>
<proteinExistence type="inferred from homology"/>
<dbReference type="PANTHER" id="PTHR23235">
    <property type="entry name" value="KRUEPPEL-LIKE TRANSCRIPTION FACTOR"/>
    <property type="match status" value="1"/>
</dbReference>
<evidence type="ECO:0000256" key="11">
    <source>
        <dbReference type="ARBA" id="ARBA00023125"/>
    </source>
</evidence>
<evidence type="ECO:0000256" key="7">
    <source>
        <dbReference type="ARBA" id="ARBA00022771"/>
    </source>
</evidence>
<feature type="domain" description="C2H2-type" evidence="16">
    <location>
        <begin position="64"/>
        <end position="91"/>
    </location>
</feature>
<dbReference type="GO" id="GO:0000978">
    <property type="term" value="F:RNA polymerase II cis-regulatory region sequence-specific DNA binding"/>
    <property type="evidence" value="ECO:0007669"/>
    <property type="project" value="TreeGrafter"/>
</dbReference>
<comment type="subcellular location">
    <subcellularLocation>
        <location evidence="2">Nucleus</location>
    </subcellularLocation>
</comment>
<dbReference type="PROSITE" id="PS00028">
    <property type="entry name" value="ZINC_FINGER_C2H2_1"/>
    <property type="match status" value="3"/>
</dbReference>
<keyword evidence="10" id="KW-0805">Transcription regulation</keyword>
<accession>A0A4W5JW84</accession>
<sequence length="125" mass="14006">MHSGEKLHSCSVCGKSFSEARYLKVHFRTHTGEKPYSCSVCEKSFARSAGLKVHHRDHTGEKPDSCAKCSQSFISSQKLQRHQKTHAGSPPVEFQNPLTIEGGREGEDEEEEVGWDLHRLDAVVQ</sequence>
<dbReference type="GO" id="GO:0008270">
    <property type="term" value="F:zinc ion binding"/>
    <property type="evidence" value="ECO:0007669"/>
    <property type="project" value="UniProtKB-KW"/>
</dbReference>
<dbReference type="Pfam" id="PF00096">
    <property type="entry name" value="zf-C2H2"/>
    <property type="match status" value="3"/>
</dbReference>
<dbReference type="GO" id="GO:0000981">
    <property type="term" value="F:DNA-binding transcription factor activity, RNA polymerase II-specific"/>
    <property type="evidence" value="ECO:0007669"/>
    <property type="project" value="TreeGrafter"/>
</dbReference>
<evidence type="ECO:0000256" key="1">
    <source>
        <dbReference type="ARBA" id="ARBA00003767"/>
    </source>
</evidence>
<evidence type="ECO:0000313" key="17">
    <source>
        <dbReference type="Ensembl" id="ENSHHUP00000007947.1"/>
    </source>
</evidence>
<dbReference type="STRING" id="62062.ENSHHUP00000007947"/>
<comment type="function">
    <text evidence="1">May be involved in transcriptional regulation.</text>
</comment>
<keyword evidence="12" id="KW-0804">Transcription</keyword>
<dbReference type="AlphaFoldDB" id="A0A4W5JW84"/>
<dbReference type="Proteomes" id="UP000314982">
    <property type="component" value="Unassembled WGS sequence"/>
</dbReference>
<dbReference type="FunFam" id="3.30.160.60:FF:000358">
    <property type="entry name" value="zinc finger protein 24"/>
    <property type="match status" value="1"/>
</dbReference>
<evidence type="ECO:0000256" key="5">
    <source>
        <dbReference type="ARBA" id="ARBA00022723"/>
    </source>
</evidence>
<keyword evidence="9" id="KW-0832">Ubl conjugation</keyword>
<evidence type="ECO:0000256" key="13">
    <source>
        <dbReference type="ARBA" id="ARBA00023242"/>
    </source>
</evidence>
<dbReference type="Gene3D" id="3.30.160.60">
    <property type="entry name" value="Classic Zinc Finger"/>
    <property type="match status" value="3"/>
</dbReference>
<keyword evidence="18" id="KW-1185">Reference proteome</keyword>
<evidence type="ECO:0000256" key="10">
    <source>
        <dbReference type="ARBA" id="ARBA00023015"/>
    </source>
</evidence>
<organism evidence="17 18">
    <name type="scientific">Hucho hucho</name>
    <name type="common">huchen</name>
    <dbReference type="NCBI Taxonomy" id="62062"/>
    <lineage>
        <taxon>Eukaryota</taxon>
        <taxon>Metazoa</taxon>
        <taxon>Chordata</taxon>
        <taxon>Craniata</taxon>
        <taxon>Vertebrata</taxon>
        <taxon>Euteleostomi</taxon>
        <taxon>Actinopterygii</taxon>
        <taxon>Neopterygii</taxon>
        <taxon>Teleostei</taxon>
        <taxon>Protacanthopterygii</taxon>
        <taxon>Salmoniformes</taxon>
        <taxon>Salmonidae</taxon>
        <taxon>Salmoninae</taxon>
        <taxon>Hucho</taxon>
    </lineage>
</organism>
<keyword evidence="8" id="KW-0862">Zinc</keyword>
<dbReference type="SUPFAM" id="SSF57667">
    <property type="entry name" value="beta-beta-alpha zinc fingers"/>
    <property type="match status" value="2"/>
</dbReference>
<reference evidence="18" key="1">
    <citation type="submission" date="2018-06" db="EMBL/GenBank/DDBJ databases">
        <title>Genome assembly of Danube salmon.</title>
        <authorList>
            <person name="Macqueen D.J."/>
            <person name="Gundappa M.K."/>
        </authorList>
    </citation>
    <scope>NUCLEOTIDE SEQUENCE [LARGE SCALE GENOMIC DNA]</scope>
</reference>
<dbReference type="InterPro" id="IPR013087">
    <property type="entry name" value="Znf_C2H2_type"/>
</dbReference>
<evidence type="ECO:0000256" key="12">
    <source>
        <dbReference type="ARBA" id="ARBA00023163"/>
    </source>
</evidence>
<evidence type="ECO:0000256" key="14">
    <source>
        <dbReference type="PROSITE-ProRule" id="PRU00042"/>
    </source>
</evidence>
<evidence type="ECO:0000256" key="2">
    <source>
        <dbReference type="ARBA" id="ARBA00004123"/>
    </source>
</evidence>
<name>A0A4W5JW84_9TELE</name>
<keyword evidence="6" id="KW-0677">Repeat</keyword>
<dbReference type="FunFam" id="3.30.160.60:FF:000478">
    <property type="entry name" value="Zinc finger protein 133"/>
    <property type="match status" value="1"/>
</dbReference>
<evidence type="ECO:0000256" key="3">
    <source>
        <dbReference type="ARBA" id="ARBA00006991"/>
    </source>
</evidence>
<dbReference type="GO" id="GO:0005634">
    <property type="term" value="C:nucleus"/>
    <property type="evidence" value="ECO:0007669"/>
    <property type="project" value="UniProtKB-SubCell"/>
</dbReference>
<evidence type="ECO:0000256" key="8">
    <source>
        <dbReference type="ARBA" id="ARBA00022833"/>
    </source>
</evidence>
<evidence type="ECO:0000256" key="4">
    <source>
        <dbReference type="ARBA" id="ARBA00022499"/>
    </source>
</evidence>
<dbReference type="PANTHER" id="PTHR23235:SF152">
    <property type="entry name" value="SI:DKEY-210J14.3"/>
    <property type="match status" value="1"/>
</dbReference>
<dbReference type="InterPro" id="IPR036236">
    <property type="entry name" value="Znf_C2H2_sf"/>
</dbReference>
<dbReference type="FunFam" id="3.30.160.60:FF:000247">
    <property type="entry name" value="Zinc finger protein 236"/>
    <property type="match status" value="1"/>
</dbReference>
<evidence type="ECO:0000256" key="6">
    <source>
        <dbReference type="ARBA" id="ARBA00022737"/>
    </source>
</evidence>
<dbReference type="PROSITE" id="PS50157">
    <property type="entry name" value="ZINC_FINGER_C2H2_2"/>
    <property type="match status" value="3"/>
</dbReference>
<evidence type="ECO:0000256" key="15">
    <source>
        <dbReference type="SAM" id="MobiDB-lite"/>
    </source>
</evidence>
<reference evidence="17" key="2">
    <citation type="submission" date="2025-08" db="UniProtKB">
        <authorList>
            <consortium name="Ensembl"/>
        </authorList>
    </citation>
    <scope>IDENTIFICATION</scope>
</reference>
<dbReference type="GeneTree" id="ENSGT01150000286918"/>
<keyword evidence="5" id="KW-0479">Metal-binding</keyword>
<dbReference type="Ensembl" id="ENSHHUT00000008187.1">
    <property type="protein sequence ID" value="ENSHHUP00000007947.1"/>
    <property type="gene ID" value="ENSHHUG00000004887.1"/>
</dbReference>
<feature type="domain" description="C2H2-type" evidence="16">
    <location>
        <begin position="36"/>
        <end position="63"/>
    </location>
</feature>
<feature type="region of interest" description="Disordered" evidence="15">
    <location>
        <begin position="77"/>
        <end position="113"/>
    </location>
</feature>
<keyword evidence="7 14" id="KW-0863">Zinc-finger</keyword>
<evidence type="ECO:0000313" key="18">
    <source>
        <dbReference type="Proteomes" id="UP000314982"/>
    </source>
</evidence>
<dbReference type="SMART" id="SM00355">
    <property type="entry name" value="ZnF_C2H2"/>
    <property type="match status" value="3"/>
</dbReference>
<reference evidence="17" key="3">
    <citation type="submission" date="2025-09" db="UniProtKB">
        <authorList>
            <consortium name="Ensembl"/>
        </authorList>
    </citation>
    <scope>IDENTIFICATION</scope>
</reference>
<comment type="similarity">
    <text evidence="3">Belongs to the krueppel C2H2-type zinc-finger protein family.</text>
</comment>
<feature type="domain" description="C2H2-type" evidence="16">
    <location>
        <begin position="8"/>
        <end position="35"/>
    </location>
</feature>
<keyword evidence="11" id="KW-0238">DNA-binding</keyword>